<protein>
    <submittedName>
        <fullName evidence="3">Uncharacterized protein</fullName>
    </submittedName>
</protein>
<feature type="transmembrane region" description="Helical" evidence="1">
    <location>
        <begin position="98"/>
        <end position="117"/>
    </location>
</feature>
<evidence type="ECO:0000256" key="1">
    <source>
        <dbReference type="SAM" id="Phobius"/>
    </source>
</evidence>
<feature type="transmembrane region" description="Helical" evidence="1">
    <location>
        <begin position="178"/>
        <end position="198"/>
    </location>
</feature>
<dbReference type="STRING" id="1494.SAMN05216497_1063"/>
<keyword evidence="1" id="KW-1133">Transmembrane helix</keyword>
<keyword evidence="4" id="KW-1185">Reference proteome</keyword>
<feature type="transmembrane region" description="Helical" evidence="1">
    <location>
        <begin position="205"/>
        <end position="225"/>
    </location>
</feature>
<dbReference type="EMBL" id="FNGL01000006">
    <property type="protein sequence ID" value="SDL05888.1"/>
    <property type="molecule type" value="Genomic_DNA"/>
</dbReference>
<accession>A0A240ACA2</accession>
<dbReference type="Proteomes" id="UP000198811">
    <property type="component" value="Unassembled WGS sequence"/>
</dbReference>
<gene>
    <name evidence="3" type="ORF">NCTC13028_02102</name>
    <name evidence="2" type="ORF">SAMN05216497_1063</name>
</gene>
<dbReference type="AlphaFoldDB" id="A0A240ACA2"/>
<sequence>MKNICKSDYEKLKRQFNIKMGNETFPLAIAFWAVMGIMLGAFLMIISTEKGYTISNKIIPIYFPILVSSISYKGIKHDLELFMGLGYKRKRYFINEKVIQNIMFLMIAFFMSTWIIIMKKNGSFWYLGFLFKSGFIDLLKSIIVNYLFITVISISYLLISLIINTLGEILFKKNSEKIIPIFLIFVLPVLLTTSEVFISNYNMRILTYISPIIILIEMYFEYKIIKNMDV</sequence>
<evidence type="ECO:0000313" key="4">
    <source>
        <dbReference type="Proteomes" id="UP000198811"/>
    </source>
</evidence>
<keyword evidence="1" id="KW-0812">Transmembrane</keyword>
<evidence type="ECO:0000313" key="2">
    <source>
        <dbReference type="EMBL" id="SDL05888.1"/>
    </source>
</evidence>
<proteinExistence type="predicted"/>
<evidence type="ECO:0000313" key="5">
    <source>
        <dbReference type="Proteomes" id="UP000250223"/>
    </source>
</evidence>
<dbReference type="OrthoDB" id="9913871at2"/>
<feature type="transmembrane region" description="Helical" evidence="1">
    <location>
        <begin position="146"/>
        <end position="166"/>
    </location>
</feature>
<dbReference type="GeneID" id="70577358"/>
<dbReference type="EMBL" id="UAWC01000025">
    <property type="protein sequence ID" value="SQB35703.1"/>
    <property type="molecule type" value="Genomic_DNA"/>
</dbReference>
<organism evidence="3 5">
    <name type="scientific">Clostridium cochlearium</name>
    <dbReference type="NCBI Taxonomy" id="1494"/>
    <lineage>
        <taxon>Bacteria</taxon>
        <taxon>Bacillati</taxon>
        <taxon>Bacillota</taxon>
        <taxon>Clostridia</taxon>
        <taxon>Eubacteriales</taxon>
        <taxon>Clostridiaceae</taxon>
        <taxon>Clostridium</taxon>
    </lineage>
</organism>
<evidence type="ECO:0000313" key="3">
    <source>
        <dbReference type="EMBL" id="SQB35703.1"/>
    </source>
</evidence>
<feature type="transmembrane region" description="Helical" evidence="1">
    <location>
        <begin position="24"/>
        <end position="46"/>
    </location>
</feature>
<dbReference type="RefSeq" id="WP_089864718.1">
    <property type="nucleotide sequence ID" value="NZ_CP173238.1"/>
</dbReference>
<feature type="transmembrane region" description="Helical" evidence="1">
    <location>
        <begin position="58"/>
        <end position="75"/>
    </location>
</feature>
<reference evidence="3 5" key="2">
    <citation type="submission" date="2018-06" db="EMBL/GenBank/DDBJ databases">
        <authorList>
            <consortium name="Pathogen Informatics"/>
            <person name="Doyle S."/>
        </authorList>
    </citation>
    <scope>NUCLEOTIDE SEQUENCE [LARGE SCALE GENOMIC DNA]</scope>
    <source>
        <strain evidence="3 5">NCTC13028</strain>
    </source>
</reference>
<name>A0A240ACA2_CLOCO</name>
<keyword evidence="1" id="KW-0472">Membrane</keyword>
<dbReference type="Proteomes" id="UP000250223">
    <property type="component" value="Unassembled WGS sequence"/>
</dbReference>
<reference evidence="2 4" key="1">
    <citation type="submission" date="2016-10" db="EMBL/GenBank/DDBJ databases">
        <authorList>
            <person name="Varghese N."/>
            <person name="Submissions S."/>
        </authorList>
    </citation>
    <scope>NUCLEOTIDE SEQUENCE [LARGE SCALE GENOMIC DNA]</scope>
    <source>
        <strain evidence="2 4">NLAE-zl-C224</strain>
    </source>
</reference>